<protein>
    <submittedName>
        <fullName evidence="1">DUF2958 domain-containing protein</fullName>
    </submittedName>
</protein>
<sequence>MELLTAEIRAQLPNLGVQEGEIDPITYVKFFMPGTKWTWYATEFDGEDTFFGLVQGLESELGCFCLSELQKVRDSFGRQIERDVCFKPTPLSKLRRQSKVGGYYKSSDDFMITYDFNDDDSQDPTQFFNFMSQLLGSGDD</sequence>
<accession>A0AA40VV71</accession>
<dbReference type="Proteomes" id="UP001165986">
    <property type="component" value="Unassembled WGS sequence"/>
</dbReference>
<keyword evidence="2" id="KW-1185">Reference proteome</keyword>
<reference evidence="1" key="1">
    <citation type="submission" date="2019-07" db="EMBL/GenBank/DDBJ databases">
        <title>Toxilogical consequences of a new and cryptic species of cyanobacteria (Komarekiella delphini-convector) recovered from the epidermis of a bottlenose dolphin and 1500 ft. in the air.</title>
        <authorList>
            <person name="Brown A.O."/>
            <person name="Dvorak P."/>
            <person name="Villanueva C.D."/>
            <person name="Foss A.J."/>
            <person name="Garvey A.D."/>
            <person name="Gibson Q.A."/>
            <person name="Johansen J.R."/>
            <person name="Casamatta D.A."/>
        </authorList>
    </citation>
    <scope>NUCLEOTIDE SEQUENCE</scope>
    <source>
        <strain evidence="1">SJRDD-AB1</strain>
    </source>
</reference>
<evidence type="ECO:0000313" key="1">
    <source>
        <dbReference type="EMBL" id="MBD6620910.1"/>
    </source>
</evidence>
<comment type="caution">
    <text evidence="1">The sequence shown here is derived from an EMBL/GenBank/DDBJ whole genome shotgun (WGS) entry which is preliminary data.</text>
</comment>
<dbReference type="EMBL" id="VJXY01000092">
    <property type="protein sequence ID" value="MBD6620910.1"/>
    <property type="molecule type" value="Genomic_DNA"/>
</dbReference>
<dbReference type="Pfam" id="PF11171">
    <property type="entry name" value="DUF2958"/>
    <property type="match status" value="1"/>
</dbReference>
<dbReference type="InterPro" id="IPR021341">
    <property type="entry name" value="DUF2958"/>
</dbReference>
<name>A0AA40VV71_9NOST</name>
<proteinExistence type="predicted"/>
<dbReference type="AlphaFoldDB" id="A0AA40VV71"/>
<evidence type="ECO:0000313" key="2">
    <source>
        <dbReference type="Proteomes" id="UP001165986"/>
    </source>
</evidence>
<gene>
    <name evidence="1" type="ORF">FNW02_35580</name>
</gene>
<organism evidence="1 2">
    <name type="scientific">Komarekiella delphini-convector SJRDD-AB1</name>
    <dbReference type="NCBI Taxonomy" id="2593771"/>
    <lineage>
        <taxon>Bacteria</taxon>
        <taxon>Bacillati</taxon>
        <taxon>Cyanobacteriota</taxon>
        <taxon>Cyanophyceae</taxon>
        <taxon>Nostocales</taxon>
        <taxon>Nostocaceae</taxon>
        <taxon>Komarekiella</taxon>
        <taxon>Komarekiella delphini-convector</taxon>
    </lineage>
</organism>
<dbReference type="RefSeq" id="WP_191762225.1">
    <property type="nucleotide sequence ID" value="NZ_VJXY01000092.1"/>
</dbReference>